<evidence type="ECO:0000256" key="16">
    <source>
        <dbReference type="ARBA" id="ARBA00023187"/>
    </source>
</evidence>
<dbReference type="Pfam" id="PF02148">
    <property type="entry name" value="zf-UBP"/>
    <property type="match status" value="1"/>
</dbReference>
<evidence type="ECO:0000256" key="10">
    <source>
        <dbReference type="ARBA" id="ARBA00022728"/>
    </source>
</evidence>
<evidence type="ECO:0000256" key="13">
    <source>
        <dbReference type="ARBA" id="ARBA00022801"/>
    </source>
</evidence>
<dbReference type="InterPro" id="IPR001607">
    <property type="entry name" value="Znf_UBP"/>
</dbReference>
<keyword evidence="17" id="KW-0539">Nucleus</keyword>
<evidence type="ECO:0000259" key="24">
    <source>
        <dbReference type="PROSITE" id="PS50235"/>
    </source>
</evidence>
<keyword evidence="15" id="KW-0832">Ubl conjugation</keyword>
<evidence type="ECO:0000256" key="5">
    <source>
        <dbReference type="ARBA" id="ARBA00022499"/>
    </source>
</evidence>
<evidence type="ECO:0000256" key="9">
    <source>
        <dbReference type="ARBA" id="ARBA00022723"/>
    </source>
</evidence>
<dbReference type="InterPro" id="IPR013083">
    <property type="entry name" value="Znf_RING/FYVE/PHD"/>
</dbReference>
<feature type="compositionally biased region" description="Basic residues" evidence="23">
    <location>
        <begin position="82"/>
        <end position="94"/>
    </location>
</feature>
<dbReference type="EC" id="3.4.19.12" evidence="4"/>
<dbReference type="PANTHER" id="PTHR21646:SF16">
    <property type="entry name" value="U4_U6.U5 TRI-SNRNP-ASSOCIATED PROTEIN 2"/>
    <property type="match status" value="1"/>
</dbReference>
<evidence type="ECO:0000256" key="4">
    <source>
        <dbReference type="ARBA" id="ARBA00012759"/>
    </source>
</evidence>
<evidence type="ECO:0000256" key="1">
    <source>
        <dbReference type="ARBA" id="ARBA00000707"/>
    </source>
</evidence>
<dbReference type="GO" id="GO:0016579">
    <property type="term" value="P:protein deubiquitination"/>
    <property type="evidence" value="ECO:0007669"/>
    <property type="project" value="InterPro"/>
</dbReference>
<keyword evidence="6" id="KW-0597">Phosphoprotein</keyword>
<keyword evidence="16" id="KW-0508">mRNA splicing</keyword>
<dbReference type="InterPro" id="IPR050185">
    <property type="entry name" value="Ub_carboxyl-term_hydrolase"/>
</dbReference>
<dbReference type="PANTHER" id="PTHR21646">
    <property type="entry name" value="UBIQUITIN CARBOXYL-TERMINAL HYDROLASE"/>
    <property type="match status" value="1"/>
</dbReference>
<evidence type="ECO:0000256" key="15">
    <source>
        <dbReference type="ARBA" id="ARBA00022843"/>
    </source>
</evidence>
<evidence type="ECO:0000256" key="6">
    <source>
        <dbReference type="ARBA" id="ARBA00022553"/>
    </source>
</evidence>
<name>A0AAE0VM62_9BIVA</name>
<sequence>MADDTVKVYQSQDTKQVKGILKRSRDDENVASKNSESSHSLPRKHKREHEDKDHKDRQTRRSKKSIDSGKAKERRNPEKQSKKTHSSPSKKAKKKIPDEFFAEIEPVQDPKVDRSRICPYLDTINRSLLDFDFEKLCSVSLSHINVYACLVCGRYFQGRGPKSHAYTHSVQEGHHVFLNLETHKFYCLPDNYEIIDSSLEDIIYVLNPMFTKHHIDNLDINPKLSRAYDGTTYLPGIVGLNNIKANDYCNVILQALSHVSPLRDYFLQEQNYKTIQRPPGDQMSLLTQRFGELLRKLWNPRNFKAHVSPHEMLQAVVLCSRKKFQITEQGDSLEFMSWFLNALHTALNGTKKLKSSIINKTFRGKMRVFSRRVPPIEMKEEEQLKLLETDEYQEKMEEIPWLYLTCDLPPPPLYPDELQENIIPQVPFSTILAKFNGITEKEYRTSKDSTLKRFQLTKLPPYIIVYIKRFNKNFFVSEKNPTIVNFPIKNIEFGDLLDPEMRAMHKYTMYDLMANIIHDGEPGPGKGTYRIHVLHKGTGKWYELQDLHVTDILPQMITLSESYIQIFELRKDIPNPFYGKPVYETEAENVPMESSAS</sequence>
<dbReference type="Pfam" id="PF00443">
    <property type="entry name" value="UCH"/>
    <property type="match status" value="1"/>
</dbReference>
<keyword evidence="11 22" id="KW-0863">Zinc-finger</keyword>
<dbReference type="SMART" id="SM00290">
    <property type="entry name" value="ZnF_UBP"/>
    <property type="match status" value="1"/>
</dbReference>
<feature type="domain" description="UBP-type" evidence="25">
    <location>
        <begin position="116"/>
        <end position="213"/>
    </location>
</feature>
<dbReference type="GO" id="GO:0008270">
    <property type="term" value="F:zinc ion binding"/>
    <property type="evidence" value="ECO:0007669"/>
    <property type="project" value="UniProtKB-KW"/>
</dbReference>
<evidence type="ECO:0000256" key="8">
    <source>
        <dbReference type="ARBA" id="ARBA00022664"/>
    </source>
</evidence>
<reference evidence="26" key="2">
    <citation type="journal article" date="2021" name="Genome Biol. Evol.">
        <title>Developing a high-quality reference genome for a parasitic bivalve with doubly uniparental inheritance (Bivalvia: Unionida).</title>
        <authorList>
            <person name="Smith C.H."/>
        </authorList>
    </citation>
    <scope>NUCLEOTIDE SEQUENCE</scope>
    <source>
        <strain evidence="26">CHS0354</strain>
        <tissue evidence="26">Mantle</tissue>
    </source>
</reference>
<dbReference type="PROSITE" id="PS50235">
    <property type="entry name" value="USP_3"/>
    <property type="match status" value="1"/>
</dbReference>
<evidence type="ECO:0000256" key="17">
    <source>
        <dbReference type="ARBA" id="ARBA00023242"/>
    </source>
</evidence>
<feature type="domain" description="USP" evidence="24">
    <location>
        <begin position="238"/>
        <end position="570"/>
    </location>
</feature>
<evidence type="ECO:0000256" key="20">
    <source>
        <dbReference type="ARBA" id="ARBA00071645"/>
    </source>
</evidence>
<evidence type="ECO:0000256" key="11">
    <source>
        <dbReference type="ARBA" id="ARBA00022771"/>
    </source>
</evidence>
<keyword evidence="7" id="KW-0132">Cell division</keyword>
<dbReference type="GO" id="GO:0004843">
    <property type="term" value="F:cysteine-type deubiquitinase activity"/>
    <property type="evidence" value="ECO:0007669"/>
    <property type="project" value="UniProtKB-EC"/>
</dbReference>
<evidence type="ECO:0000256" key="14">
    <source>
        <dbReference type="ARBA" id="ARBA00022833"/>
    </source>
</evidence>
<evidence type="ECO:0000256" key="21">
    <source>
        <dbReference type="ARBA" id="ARBA00079185"/>
    </source>
</evidence>
<dbReference type="Gene3D" id="3.90.70.10">
    <property type="entry name" value="Cysteine proteinases"/>
    <property type="match status" value="1"/>
</dbReference>
<dbReference type="GO" id="GO:0005681">
    <property type="term" value="C:spliceosomal complex"/>
    <property type="evidence" value="ECO:0007669"/>
    <property type="project" value="UniProtKB-KW"/>
</dbReference>
<comment type="catalytic activity">
    <reaction evidence="1">
        <text>Thiol-dependent hydrolysis of ester, thioester, amide, peptide and isopeptide bonds formed by the C-terminal Gly of ubiquitin (a 76-residue protein attached to proteins as an intracellular targeting signal).</text>
        <dbReference type="EC" id="3.4.19.12"/>
    </reaction>
</comment>
<comment type="caution">
    <text evidence="26">The sequence shown here is derived from an EMBL/GenBank/DDBJ whole genome shotgun (WGS) entry which is preliminary data.</text>
</comment>
<keyword evidence="14" id="KW-0862">Zinc</keyword>
<dbReference type="EMBL" id="JAEAOA010000398">
    <property type="protein sequence ID" value="KAK3583034.1"/>
    <property type="molecule type" value="Genomic_DNA"/>
</dbReference>
<dbReference type="Proteomes" id="UP001195483">
    <property type="component" value="Unassembled WGS sequence"/>
</dbReference>
<feature type="compositionally biased region" description="Basic and acidic residues" evidence="23">
    <location>
        <begin position="64"/>
        <end position="81"/>
    </location>
</feature>
<comment type="subcellular location">
    <subcellularLocation>
        <location evidence="2">Nucleus</location>
    </subcellularLocation>
</comment>
<feature type="region of interest" description="Disordered" evidence="23">
    <location>
        <begin position="1"/>
        <end position="100"/>
    </location>
</feature>
<proteinExistence type="inferred from homology"/>
<evidence type="ECO:0000256" key="2">
    <source>
        <dbReference type="ARBA" id="ARBA00004123"/>
    </source>
</evidence>
<keyword evidence="13" id="KW-0378">Hydrolase</keyword>
<evidence type="ECO:0000256" key="22">
    <source>
        <dbReference type="PROSITE-ProRule" id="PRU00502"/>
    </source>
</evidence>
<dbReference type="GO" id="GO:0000245">
    <property type="term" value="P:spliceosomal complex assembly"/>
    <property type="evidence" value="ECO:0007669"/>
    <property type="project" value="InterPro"/>
</dbReference>
<keyword evidence="5" id="KW-1017">Isopeptide bond</keyword>
<keyword evidence="8" id="KW-0507">mRNA processing</keyword>
<evidence type="ECO:0000256" key="23">
    <source>
        <dbReference type="SAM" id="MobiDB-lite"/>
    </source>
</evidence>
<comment type="similarity">
    <text evidence="3">Belongs to the peptidase C19 family.</text>
</comment>
<dbReference type="AlphaFoldDB" id="A0AAE0VM62"/>
<dbReference type="PROSITE" id="PS50271">
    <property type="entry name" value="ZF_UBP"/>
    <property type="match status" value="1"/>
</dbReference>
<dbReference type="CDD" id="cd02669">
    <property type="entry name" value="Peptidase_C19M"/>
    <property type="match status" value="1"/>
</dbReference>
<dbReference type="FunFam" id="3.30.40.10:FF:000068">
    <property type="entry name" value="U4/U6.U5 tri-snRNP-associated protein 2"/>
    <property type="match status" value="1"/>
</dbReference>
<evidence type="ECO:0000256" key="7">
    <source>
        <dbReference type="ARBA" id="ARBA00022618"/>
    </source>
</evidence>
<evidence type="ECO:0000313" key="26">
    <source>
        <dbReference type="EMBL" id="KAK3583034.1"/>
    </source>
</evidence>
<keyword evidence="12" id="KW-0833">Ubl conjugation pathway</keyword>
<comment type="subunit">
    <text evidence="19">The U4/U6-U5 tri-snRNP complex is a building block of the precatalytic spliceosome (spliceosome B complex). Component of the U4/U6-U5 tri-snRNP complex composed of the U4, U6 and U5 snRNAs and at least PRPF3, PRPF4, PRPF6, PRPF8, PRPF31, SNRNP200, TXNL4A, SNRNP40, SNRPB, SNRPD1, SNRPD2, SNRPD3, SNRPE, SNRPF, SNRPG, DDX23, CD2BP2, PPIH, SNU13, EFTUD2, SART1 and USP39, plus LSM2, LSM3, LSM4, LSM5, LSM6, LSM7 and LSM8.</text>
</comment>
<accession>A0AAE0VM62</accession>
<keyword evidence="10" id="KW-0747">Spliceosome</keyword>
<dbReference type="FunFam" id="3.90.70.10:FF:000030">
    <property type="entry name" value="U4/U6.U5 tri-snRNP-associated protein 2"/>
    <property type="match status" value="1"/>
</dbReference>
<dbReference type="InterPro" id="IPR038765">
    <property type="entry name" value="Papain-like_cys_pep_sf"/>
</dbReference>
<feature type="compositionally biased region" description="Polar residues" evidence="23">
    <location>
        <begin position="31"/>
        <end position="40"/>
    </location>
</feature>
<evidence type="ECO:0000259" key="25">
    <source>
        <dbReference type="PROSITE" id="PS50271"/>
    </source>
</evidence>
<dbReference type="InterPro" id="IPR028889">
    <property type="entry name" value="USP"/>
</dbReference>
<protein>
    <recommendedName>
        <fullName evidence="20">Ubiquitin carboxyl-terminal hydrolase 39</fullName>
        <ecNumber evidence="4">3.4.19.12</ecNumber>
    </recommendedName>
    <alternativeName>
        <fullName evidence="21">U4/U6.U5 tri-snRNP-associated 65 kDa protein</fullName>
    </alternativeName>
</protein>
<keyword evidence="9" id="KW-0479">Metal-binding</keyword>
<dbReference type="Gene3D" id="3.30.40.10">
    <property type="entry name" value="Zinc/RING finger domain, C3HC4 (zinc finger)"/>
    <property type="match status" value="1"/>
</dbReference>
<evidence type="ECO:0000256" key="3">
    <source>
        <dbReference type="ARBA" id="ARBA00009085"/>
    </source>
</evidence>
<dbReference type="GO" id="GO:0051301">
    <property type="term" value="P:cell division"/>
    <property type="evidence" value="ECO:0007669"/>
    <property type="project" value="UniProtKB-KW"/>
</dbReference>
<gene>
    <name evidence="26" type="ORF">CHS0354_005680</name>
</gene>
<dbReference type="InterPro" id="IPR001394">
    <property type="entry name" value="Peptidase_C19_UCH"/>
</dbReference>
<dbReference type="SUPFAM" id="SSF57850">
    <property type="entry name" value="RING/U-box"/>
    <property type="match status" value="1"/>
</dbReference>
<evidence type="ECO:0000256" key="18">
    <source>
        <dbReference type="ARBA" id="ARBA00023306"/>
    </source>
</evidence>
<reference evidence="26" key="3">
    <citation type="submission" date="2023-05" db="EMBL/GenBank/DDBJ databases">
        <authorList>
            <person name="Smith C.H."/>
        </authorList>
    </citation>
    <scope>NUCLEOTIDE SEQUENCE</scope>
    <source>
        <strain evidence="26">CHS0354</strain>
        <tissue evidence="26">Mantle</tissue>
    </source>
</reference>
<dbReference type="SUPFAM" id="SSF54001">
    <property type="entry name" value="Cysteine proteinases"/>
    <property type="match status" value="1"/>
</dbReference>
<keyword evidence="18" id="KW-0131">Cell cycle</keyword>
<reference evidence="26" key="1">
    <citation type="journal article" date="2021" name="Genome Biol. Evol.">
        <title>A High-Quality Reference Genome for a Parasitic Bivalve with Doubly Uniparental Inheritance (Bivalvia: Unionida).</title>
        <authorList>
            <person name="Smith C.H."/>
        </authorList>
    </citation>
    <scope>NUCLEOTIDE SEQUENCE</scope>
    <source>
        <strain evidence="26">CHS0354</strain>
    </source>
</reference>
<dbReference type="InterPro" id="IPR033809">
    <property type="entry name" value="USP39"/>
</dbReference>
<evidence type="ECO:0000256" key="19">
    <source>
        <dbReference type="ARBA" id="ARBA00064202"/>
    </source>
</evidence>
<organism evidence="26 27">
    <name type="scientific">Potamilus streckersoni</name>
    <dbReference type="NCBI Taxonomy" id="2493646"/>
    <lineage>
        <taxon>Eukaryota</taxon>
        <taxon>Metazoa</taxon>
        <taxon>Spiralia</taxon>
        <taxon>Lophotrochozoa</taxon>
        <taxon>Mollusca</taxon>
        <taxon>Bivalvia</taxon>
        <taxon>Autobranchia</taxon>
        <taxon>Heteroconchia</taxon>
        <taxon>Palaeoheterodonta</taxon>
        <taxon>Unionida</taxon>
        <taxon>Unionoidea</taxon>
        <taxon>Unionidae</taxon>
        <taxon>Ambleminae</taxon>
        <taxon>Lampsilini</taxon>
        <taxon>Potamilus</taxon>
    </lineage>
</organism>
<evidence type="ECO:0000313" key="27">
    <source>
        <dbReference type="Proteomes" id="UP001195483"/>
    </source>
</evidence>
<evidence type="ECO:0000256" key="12">
    <source>
        <dbReference type="ARBA" id="ARBA00022786"/>
    </source>
</evidence>
<keyword evidence="27" id="KW-1185">Reference proteome</keyword>